<dbReference type="Proteomes" id="UP000193090">
    <property type="component" value="Unassembled WGS sequence"/>
</dbReference>
<dbReference type="AlphaFoldDB" id="A0A1X2EIS7"/>
<dbReference type="PRINTS" id="PR00455">
    <property type="entry name" value="HTHTETR"/>
</dbReference>
<dbReference type="GO" id="GO:0000976">
    <property type="term" value="F:transcription cis-regulatory region binding"/>
    <property type="evidence" value="ECO:0007669"/>
    <property type="project" value="TreeGrafter"/>
</dbReference>
<dbReference type="GO" id="GO:0003700">
    <property type="term" value="F:DNA-binding transcription factor activity"/>
    <property type="evidence" value="ECO:0007669"/>
    <property type="project" value="TreeGrafter"/>
</dbReference>
<evidence type="ECO:0000256" key="1">
    <source>
        <dbReference type="ARBA" id="ARBA00023015"/>
    </source>
</evidence>
<keyword evidence="3" id="KW-0804">Transcription</keyword>
<evidence type="ECO:0000313" key="7">
    <source>
        <dbReference type="Proteomes" id="UP000193090"/>
    </source>
</evidence>
<keyword evidence="2 4" id="KW-0238">DNA-binding</keyword>
<dbReference type="PROSITE" id="PS50977">
    <property type="entry name" value="HTH_TETR_2"/>
    <property type="match status" value="1"/>
</dbReference>
<accession>A0A1X2EIS7</accession>
<dbReference type="Pfam" id="PF00440">
    <property type="entry name" value="TetR_N"/>
    <property type="match status" value="1"/>
</dbReference>
<evidence type="ECO:0000256" key="4">
    <source>
        <dbReference type="PROSITE-ProRule" id="PRU00335"/>
    </source>
</evidence>
<gene>
    <name evidence="6" type="ORF">AWC30_10785</name>
</gene>
<dbReference type="OrthoDB" id="3212503at2"/>
<dbReference type="InterPro" id="IPR009057">
    <property type="entry name" value="Homeodomain-like_sf"/>
</dbReference>
<protein>
    <submittedName>
        <fullName evidence="6">TetR family transcriptional regulator</fullName>
    </submittedName>
</protein>
<proteinExistence type="predicted"/>
<dbReference type="SUPFAM" id="SSF46689">
    <property type="entry name" value="Homeodomain-like"/>
    <property type="match status" value="1"/>
</dbReference>
<reference evidence="6 7" key="1">
    <citation type="submission" date="2016-01" db="EMBL/GenBank/DDBJ databases">
        <title>The new phylogeny of the genus Mycobacterium.</title>
        <authorList>
            <person name="Tarcisio F."/>
            <person name="Conor M."/>
            <person name="Antonella G."/>
            <person name="Elisabetta G."/>
            <person name="Giulia F.S."/>
            <person name="Sara T."/>
            <person name="Anna F."/>
            <person name="Clotilde B."/>
            <person name="Roberto B."/>
            <person name="Veronica D.S."/>
            <person name="Fabio R."/>
            <person name="Monica P."/>
            <person name="Olivier J."/>
            <person name="Enrico T."/>
            <person name="Nicola S."/>
        </authorList>
    </citation>
    <scope>NUCLEOTIDE SEQUENCE [LARGE SCALE GENOMIC DNA]</scope>
    <source>
        <strain evidence="6 7">DSM 44153</strain>
    </source>
</reference>
<sequence>MARRRGWGGQPPQADDEAVERIVAAAVELIAKTGAAVTIADVAAALGVIRQTVYRYFPTADALMRAAAIASVDGFLDQLTDHVAGITDPAEALTAGTAYTLETVHHTPHLGILLSGSYGHDHTVDLASDEARAFGMRMIARFDVDWAAHGFDETDLGELVEFTLRIMLSFFAVPDAPARSAGERRAFLRRWLGGAIEAHQLRAVDRRASAAPSV</sequence>
<name>A0A1X2EIS7_9MYCO</name>
<organism evidence="6 7">
    <name type="scientific">Mycolicibacillus trivialis</name>
    <dbReference type="NCBI Taxonomy" id="1798"/>
    <lineage>
        <taxon>Bacteria</taxon>
        <taxon>Bacillati</taxon>
        <taxon>Actinomycetota</taxon>
        <taxon>Actinomycetes</taxon>
        <taxon>Mycobacteriales</taxon>
        <taxon>Mycobacteriaceae</taxon>
        <taxon>Mycolicibacillus</taxon>
    </lineage>
</organism>
<evidence type="ECO:0000313" key="6">
    <source>
        <dbReference type="EMBL" id="ORX03369.1"/>
    </source>
</evidence>
<dbReference type="EMBL" id="LQPZ01000028">
    <property type="protein sequence ID" value="ORX03369.1"/>
    <property type="molecule type" value="Genomic_DNA"/>
</dbReference>
<dbReference type="PANTHER" id="PTHR30055:SF234">
    <property type="entry name" value="HTH-TYPE TRANSCRIPTIONAL REGULATOR BETI"/>
    <property type="match status" value="1"/>
</dbReference>
<evidence type="ECO:0000256" key="2">
    <source>
        <dbReference type="ARBA" id="ARBA00023125"/>
    </source>
</evidence>
<comment type="caution">
    <text evidence="6">The sequence shown here is derived from an EMBL/GenBank/DDBJ whole genome shotgun (WGS) entry which is preliminary data.</text>
</comment>
<dbReference type="RefSeq" id="WP_085110161.1">
    <property type="nucleotide sequence ID" value="NZ_JACKSN010000012.1"/>
</dbReference>
<dbReference type="InterPro" id="IPR001647">
    <property type="entry name" value="HTH_TetR"/>
</dbReference>
<feature type="domain" description="HTH tetR-type" evidence="5">
    <location>
        <begin position="16"/>
        <end position="75"/>
    </location>
</feature>
<dbReference type="InterPro" id="IPR050109">
    <property type="entry name" value="HTH-type_TetR-like_transc_reg"/>
</dbReference>
<dbReference type="Gene3D" id="1.10.357.10">
    <property type="entry name" value="Tetracycline Repressor, domain 2"/>
    <property type="match status" value="1"/>
</dbReference>
<feature type="DNA-binding region" description="H-T-H motif" evidence="4">
    <location>
        <begin position="38"/>
        <end position="57"/>
    </location>
</feature>
<evidence type="ECO:0000256" key="3">
    <source>
        <dbReference type="ARBA" id="ARBA00023163"/>
    </source>
</evidence>
<keyword evidence="7" id="KW-1185">Reference proteome</keyword>
<dbReference type="STRING" id="1798.AWC30_10785"/>
<keyword evidence="1" id="KW-0805">Transcription regulation</keyword>
<dbReference type="PANTHER" id="PTHR30055">
    <property type="entry name" value="HTH-TYPE TRANSCRIPTIONAL REGULATOR RUTR"/>
    <property type="match status" value="1"/>
</dbReference>
<evidence type="ECO:0000259" key="5">
    <source>
        <dbReference type="PROSITE" id="PS50977"/>
    </source>
</evidence>